<dbReference type="Gramene" id="TraesCS2A03G0877900.1">
    <property type="protein sequence ID" value="TraesCS2A03G0877900.1.CDS"/>
    <property type="gene ID" value="TraesCS2A03G0877900"/>
</dbReference>
<reference evidence="2" key="1">
    <citation type="submission" date="2018-08" db="EMBL/GenBank/DDBJ databases">
        <authorList>
            <person name="Rossello M."/>
        </authorList>
    </citation>
    <scope>NUCLEOTIDE SEQUENCE [LARGE SCALE GENOMIC DNA]</scope>
    <source>
        <strain evidence="2">cv. Chinese Spring</strain>
    </source>
</reference>
<keyword evidence="1" id="KW-1133">Transmembrane helix</keyword>
<gene>
    <name evidence="2" type="primary">LOC123189708</name>
</gene>
<dbReference type="Gramene" id="TraesARI2A03G00748500.1">
    <property type="protein sequence ID" value="TraesARI2A03G00748500.1"/>
    <property type="gene ID" value="TraesARI2A03G00748500"/>
</dbReference>
<evidence type="ECO:0000313" key="3">
    <source>
        <dbReference type="Proteomes" id="UP000019116"/>
    </source>
</evidence>
<keyword evidence="1" id="KW-0472">Membrane</keyword>
<dbReference type="Gramene" id="TraesJUL2A03G00745590.1">
    <property type="protein sequence ID" value="TraesJUL2A03G00745590.1"/>
    <property type="gene ID" value="TraesJUL2A03G00745590"/>
</dbReference>
<dbReference type="Gramene" id="TraesWEE_scaffold_041267_01G000200.1">
    <property type="protein sequence ID" value="TraesWEE_scaffold_041267_01G000200.1"/>
    <property type="gene ID" value="TraesWEE_scaffold_041267_01G000200"/>
</dbReference>
<protein>
    <submittedName>
        <fullName evidence="2">Uncharacterized protein</fullName>
    </submittedName>
</protein>
<feature type="transmembrane region" description="Helical" evidence="1">
    <location>
        <begin position="96"/>
        <end position="119"/>
    </location>
</feature>
<dbReference type="Gramene" id="TraesCLE_scaffold_075516_01G000200.1">
    <property type="protein sequence ID" value="TraesCLE_scaffold_075516_01G000200.1"/>
    <property type="gene ID" value="TraesCLE_scaffold_075516_01G000200"/>
</dbReference>
<dbReference type="GeneID" id="123189708"/>
<organism evidence="2">
    <name type="scientific">Triticum aestivum</name>
    <name type="common">Wheat</name>
    <dbReference type="NCBI Taxonomy" id="4565"/>
    <lineage>
        <taxon>Eukaryota</taxon>
        <taxon>Viridiplantae</taxon>
        <taxon>Streptophyta</taxon>
        <taxon>Embryophyta</taxon>
        <taxon>Tracheophyta</taxon>
        <taxon>Spermatophyta</taxon>
        <taxon>Magnoliopsida</taxon>
        <taxon>Liliopsida</taxon>
        <taxon>Poales</taxon>
        <taxon>Poaceae</taxon>
        <taxon>BOP clade</taxon>
        <taxon>Pooideae</taxon>
        <taxon>Triticodae</taxon>
        <taxon>Triticeae</taxon>
        <taxon>Triticinae</taxon>
        <taxon>Triticum</taxon>
    </lineage>
</organism>
<proteinExistence type="predicted"/>
<dbReference type="Gramene" id="TraesSTA2A03G00739180.1">
    <property type="protein sequence ID" value="TraesSTA2A03G00739180.1"/>
    <property type="gene ID" value="TraesSTA2A03G00739180"/>
</dbReference>
<dbReference type="Gramene" id="TraesLAC2A03G00744690.1">
    <property type="protein sequence ID" value="TraesLAC2A03G00744690.1"/>
    <property type="gene ID" value="TraesLAC2A03G00744690"/>
</dbReference>
<dbReference type="Gramene" id="TraesROB_scaffold_021881_01G000100.1">
    <property type="protein sequence ID" value="TraesROB_scaffold_021881_01G000100.1"/>
    <property type="gene ID" value="TraesROB_scaffold_021881_01G000100"/>
</dbReference>
<dbReference type="Gramene" id="TraesCS2A02G360000.1">
    <property type="protein sequence ID" value="TraesCS2A02G360000.1"/>
    <property type="gene ID" value="TraesCS2A02G360000"/>
</dbReference>
<name>A0A3B6B273_WHEAT</name>
<dbReference type="AlphaFoldDB" id="A0A3B6B273"/>
<dbReference type="Gramene" id="TraesRN2A0100857100.1">
    <property type="protein sequence ID" value="TraesRN2A0100857100.1"/>
    <property type="gene ID" value="TraesRN2A0100857100"/>
</dbReference>
<keyword evidence="3" id="KW-1185">Reference proteome</keyword>
<dbReference type="EnsemblPlants" id="TraesCS2A02G360000.1">
    <property type="protein sequence ID" value="TraesCS2A02G360000.1"/>
    <property type="gene ID" value="TraesCS2A02G360000"/>
</dbReference>
<dbReference type="Gramene" id="TraesLDM2A03G00743440.1">
    <property type="protein sequence ID" value="TraesLDM2A03G00743440.1"/>
    <property type="gene ID" value="TraesLDM2A03G00743440"/>
</dbReference>
<dbReference type="Gramene" id="TraesJAG2A03G00740980.1">
    <property type="protein sequence ID" value="TraesJAG2A03G00740980.1"/>
    <property type="gene ID" value="TraesJAG2A03G00740980"/>
</dbReference>
<dbReference type="Gramene" id="TraesNOR2A03G00750520.1">
    <property type="protein sequence ID" value="TraesNOR2A03G00750520.1"/>
    <property type="gene ID" value="TraesNOR2A03G00750520"/>
</dbReference>
<reference evidence="2" key="2">
    <citation type="submission" date="2018-10" db="UniProtKB">
        <authorList>
            <consortium name="EnsemblPlants"/>
        </authorList>
    </citation>
    <scope>IDENTIFICATION</scope>
</reference>
<accession>A0A3B6B273</accession>
<keyword evidence="1" id="KW-0812">Transmembrane</keyword>
<evidence type="ECO:0000313" key="2">
    <source>
        <dbReference type="EnsemblPlants" id="TraesCS2A02G360000.1"/>
    </source>
</evidence>
<dbReference type="Gramene" id="TraesMAC2A03G00739550.1">
    <property type="protein sequence ID" value="TraesMAC2A03G00739550.1"/>
    <property type="gene ID" value="TraesMAC2A03G00739550"/>
</dbReference>
<evidence type="ECO:0000256" key="1">
    <source>
        <dbReference type="SAM" id="Phobius"/>
    </source>
</evidence>
<sequence length="159" mass="17552">MAAALRFAARKICGRALQRPLQPYLTAAAEAAIKEDKRQLLRHGAAYLRRFSSESQNLFKNKLGAMSGANPAAASPLINNAQATSPPPIWSPRNKMFLPLAAVYVTALCAGISGILYYCTPSVRKYLSSKWMKMDVSRTKIHLDTSISMTSIFGRREYP</sequence>
<dbReference type="Gramene" id="TraesCAD_scaffold_001828_01G000100.1">
    <property type="protein sequence ID" value="TraesCAD_scaffold_001828_01G000100.1"/>
    <property type="gene ID" value="TraesCAD_scaffold_001828_01G000100"/>
</dbReference>
<dbReference type="RefSeq" id="XP_044458124.1">
    <property type="nucleotide sequence ID" value="XM_044602189.1"/>
</dbReference>
<dbReference type="Proteomes" id="UP000019116">
    <property type="component" value="Chromosome 2A"/>
</dbReference>
<dbReference type="OrthoDB" id="599763at2759"/>
<dbReference type="Gramene" id="TraesSYM2A03G00748370.1">
    <property type="protein sequence ID" value="TraesSYM2A03G00748370.1"/>
    <property type="gene ID" value="TraesSYM2A03G00748370"/>
</dbReference>